<evidence type="ECO:0000313" key="2">
    <source>
        <dbReference type="Proteomes" id="UP000675881"/>
    </source>
</evidence>
<proteinExistence type="predicted"/>
<protein>
    <submittedName>
        <fullName evidence="1">(salmon louse) hypothetical protein</fullName>
    </submittedName>
</protein>
<reference evidence="1" key="1">
    <citation type="submission" date="2021-02" db="EMBL/GenBank/DDBJ databases">
        <authorList>
            <person name="Bekaert M."/>
        </authorList>
    </citation>
    <scope>NUCLEOTIDE SEQUENCE</scope>
    <source>
        <strain evidence="1">IoA-00</strain>
    </source>
</reference>
<gene>
    <name evidence="1" type="ORF">LSAA_13781</name>
</gene>
<dbReference type="Proteomes" id="UP000675881">
    <property type="component" value="Chromosome 8"/>
</dbReference>
<accession>A0A7R8D3X8</accession>
<sequence>MICLWRSNSSPRAIGGLKVSKKILFVLFIGAKILRPFLQVSDYHHHTGDVVMGAFVGIIFAIITVVLVINLFNRPRVFKMTPEGNLQEGLILSSYPPKPDVDFAERTNQRR</sequence>
<keyword evidence="2" id="KW-1185">Reference proteome</keyword>
<dbReference type="EMBL" id="HG994587">
    <property type="protein sequence ID" value="CAF3020320.1"/>
    <property type="molecule type" value="Genomic_DNA"/>
</dbReference>
<dbReference type="AlphaFoldDB" id="A0A7R8D3X8"/>
<name>A0A7R8D3X8_LEPSM</name>
<evidence type="ECO:0000313" key="1">
    <source>
        <dbReference type="EMBL" id="CAF3020320.1"/>
    </source>
</evidence>
<dbReference type="Gene3D" id="1.20.144.10">
    <property type="entry name" value="Phosphatidic acid phosphatase type 2/haloperoxidase"/>
    <property type="match status" value="1"/>
</dbReference>
<organism evidence="1 2">
    <name type="scientific">Lepeophtheirus salmonis</name>
    <name type="common">Salmon louse</name>
    <name type="synonym">Caligus salmonis</name>
    <dbReference type="NCBI Taxonomy" id="72036"/>
    <lineage>
        <taxon>Eukaryota</taxon>
        <taxon>Metazoa</taxon>
        <taxon>Ecdysozoa</taxon>
        <taxon>Arthropoda</taxon>
        <taxon>Crustacea</taxon>
        <taxon>Multicrustacea</taxon>
        <taxon>Hexanauplia</taxon>
        <taxon>Copepoda</taxon>
        <taxon>Siphonostomatoida</taxon>
        <taxon>Caligidae</taxon>
        <taxon>Lepeophtheirus</taxon>
    </lineage>
</organism>
<dbReference type="OrthoDB" id="8907274at2759"/>